<dbReference type="PROSITE" id="PS01238">
    <property type="entry name" value="GDA1_CD39_NTPASE"/>
    <property type="match status" value="1"/>
</dbReference>
<organism evidence="7 8">
    <name type="scientific">Octopus vulgaris</name>
    <name type="common">Common octopus</name>
    <dbReference type="NCBI Taxonomy" id="6645"/>
    <lineage>
        <taxon>Eukaryota</taxon>
        <taxon>Metazoa</taxon>
        <taxon>Spiralia</taxon>
        <taxon>Lophotrochozoa</taxon>
        <taxon>Mollusca</taxon>
        <taxon>Cephalopoda</taxon>
        <taxon>Coleoidea</taxon>
        <taxon>Octopodiformes</taxon>
        <taxon>Octopoda</taxon>
        <taxon>Incirrata</taxon>
        <taxon>Octopodidae</taxon>
        <taxon>Octopus</taxon>
    </lineage>
</organism>
<keyword evidence="6" id="KW-0812">Transmembrane</keyword>
<comment type="similarity">
    <text evidence="1 5">Belongs to the GDA1/CD39 NTPase family.</text>
</comment>
<dbReference type="GO" id="GO:0009134">
    <property type="term" value="P:nucleoside diphosphate catabolic process"/>
    <property type="evidence" value="ECO:0007669"/>
    <property type="project" value="TreeGrafter"/>
</dbReference>
<dbReference type="CDD" id="cd24044">
    <property type="entry name" value="ASKHA_NBD_NTPDase1-like"/>
    <property type="match status" value="1"/>
</dbReference>
<dbReference type="PANTHER" id="PTHR11782:SF83">
    <property type="entry name" value="GUANOSINE-DIPHOSPHATASE"/>
    <property type="match status" value="1"/>
</dbReference>
<dbReference type="GO" id="GO:0017111">
    <property type="term" value="F:ribonucleoside triphosphate phosphatase activity"/>
    <property type="evidence" value="ECO:0007669"/>
    <property type="project" value="TreeGrafter"/>
</dbReference>
<evidence type="ECO:0000256" key="5">
    <source>
        <dbReference type="RuleBase" id="RU003833"/>
    </source>
</evidence>
<feature type="binding site" evidence="4">
    <location>
        <begin position="222"/>
        <end position="226"/>
    </location>
    <ligand>
        <name>ATP</name>
        <dbReference type="ChEBI" id="CHEBI:30616"/>
    </ligand>
</feature>
<evidence type="ECO:0000256" key="1">
    <source>
        <dbReference type="ARBA" id="ARBA00009283"/>
    </source>
</evidence>
<dbReference type="GO" id="GO:0005886">
    <property type="term" value="C:plasma membrane"/>
    <property type="evidence" value="ECO:0007669"/>
    <property type="project" value="TreeGrafter"/>
</dbReference>
<keyword evidence="6" id="KW-1133">Transmembrane helix</keyword>
<feature type="active site" description="Proton acceptor" evidence="3">
    <location>
        <position position="180"/>
    </location>
</feature>
<dbReference type="InterPro" id="IPR000407">
    <property type="entry name" value="GDA1_CD39_NTPase"/>
</dbReference>
<feature type="transmembrane region" description="Helical" evidence="6">
    <location>
        <begin position="20"/>
        <end position="42"/>
    </location>
</feature>
<protein>
    <submittedName>
        <fullName evidence="7">Ectonucleoside triphosphate diphosphohydrolase 1-like isoform X1</fullName>
    </submittedName>
</protein>
<dbReference type="EMBL" id="OX597815">
    <property type="protein sequence ID" value="CAI9718682.1"/>
    <property type="molecule type" value="Genomic_DNA"/>
</dbReference>
<dbReference type="Gene3D" id="3.30.420.40">
    <property type="match status" value="1"/>
</dbReference>
<name>A0AA36AQ17_OCTVU</name>
<feature type="transmembrane region" description="Helical" evidence="6">
    <location>
        <begin position="479"/>
        <end position="505"/>
    </location>
</feature>
<dbReference type="AlphaFoldDB" id="A0AA36AQ17"/>
<gene>
    <name evidence="7" type="ORF">OCTVUL_1B021659</name>
</gene>
<dbReference type="Pfam" id="PF01150">
    <property type="entry name" value="GDA1_CD39"/>
    <property type="match status" value="1"/>
</dbReference>
<evidence type="ECO:0000313" key="8">
    <source>
        <dbReference type="Proteomes" id="UP001162480"/>
    </source>
</evidence>
<accession>A0AA36AQ17</accession>
<dbReference type="GO" id="GO:0004382">
    <property type="term" value="F:GDP phosphatase activity"/>
    <property type="evidence" value="ECO:0007669"/>
    <property type="project" value="TreeGrafter"/>
</dbReference>
<keyword evidence="4" id="KW-0067">ATP-binding</keyword>
<evidence type="ECO:0000256" key="2">
    <source>
        <dbReference type="ARBA" id="ARBA00022801"/>
    </source>
</evidence>
<dbReference type="Proteomes" id="UP001162480">
    <property type="component" value="Chromosome 2"/>
</dbReference>
<keyword evidence="2 5" id="KW-0378">Hydrolase</keyword>
<evidence type="ECO:0000256" key="6">
    <source>
        <dbReference type="SAM" id="Phobius"/>
    </source>
</evidence>
<evidence type="ECO:0000313" key="7">
    <source>
        <dbReference type="EMBL" id="CAI9718682.1"/>
    </source>
</evidence>
<dbReference type="GO" id="GO:0005524">
    <property type="term" value="F:ATP binding"/>
    <property type="evidence" value="ECO:0007669"/>
    <property type="project" value="UniProtKB-KW"/>
</dbReference>
<keyword evidence="6" id="KW-0472">Membrane</keyword>
<dbReference type="Gene3D" id="3.30.420.150">
    <property type="entry name" value="Exopolyphosphatase. Domain 2"/>
    <property type="match status" value="1"/>
</dbReference>
<dbReference type="PANTHER" id="PTHR11782">
    <property type="entry name" value="ADENOSINE/GUANOSINE DIPHOSPHATASE"/>
    <property type="match status" value="1"/>
</dbReference>
<evidence type="ECO:0000256" key="4">
    <source>
        <dbReference type="PIRSR" id="PIRSR600407-2"/>
    </source>
</evidence>
<keyword evidence="8" id="KW-1185">Reference proteome</keyword>
<reference evidence="7" key="1">
    <citation type="submission" date="2023-08" db="EMBL/GenBank/DDBJ databases">
        <authorList>
            <person name="Alioto T."/>
            <person name="Alioto T."/>
            <person name="Gomez Garrido J."/>
        </authorList>
    </citation>
    <scope>NUCLEOTIDE SEQUENCE</scope>
</reference>
<dbReference type="GO" id="GO:0045134">
    <property type="term" value="F:UDP phosphatase activity"/>
    <property type="evidence" value="ECO:0007669"/>
    <property type="project" value="TreeGrafter"/>
</dbReference>
<sequence>MFIICVDMSCFGSNGHCRRWWYFVVVCFLIGAIGLITVSIIWQEGKSHVKYSLVFDAGSSHTEIFIFTWEGSKTNGTAVVRQTNNLRTKAKGIHHFSDDPSLAGESMKPYLDFANKHVPESKISTTAIYLGATAGMRILSMTNKSASDAILASIRDVFKNSGFLFVKPEHQVRILNGSEEGIFSWITANYLKGYLGLKFHSPIPYLLEKSAPLTYGALDMGGASTQIAFVPAVDVKMPANNSLSFQLYGHPLTVYAHSYLCYGIDQTILRYKAQLVLNNSKHSIIENPCWQNGSRKNESKTNLFQRPCTSVPPSMKVADSYEFIGTGEFEKCQKSILGLFDFTNCPFGNSCSFNKVYEPPIKDKHFYAFSTYYYTASFLNLTRNNDTFSLEEYNDAIEDWCKLSWDEASIVPGLSISILREVCFEAVYIKTILTKGYHFDNSSWNSLHFTNKVANTNMGWTLGFMLYTSNEIPAETSSLGLTTFILLAVLFILFIFLSIGFAIVAKRETPAIDSYDKAPDYGSTAVA</sequence>
<proteinExistence type="inferred from homology"/>
<keyword evidence="4" id="KW-0547">Nucleotide-binding</keyword>
<evidence type="ECO:0000256" key="3">
    <source>
        <dbReference type="PIRSR" id="PIRSR600407-1"/>
    </source>
</evidence>